<evidence type="ECO:0000256" key="4">
    <source>
        <dbReference type="SAM" id="MobiDB-lite"/>
    </source>
</evidence>
<keyword evidence="2" id="KW-0732">Signal</keyword>
<dbReference type="OrthoDB" id="46376at2759"/>
<dbReference type="AlphaFoldDB" id="A0A9N8D4M6"/>
<dbReference type="Proteomes" id="UP001153069">
    <property type="component" value="Unassembled WGS sequence"/>
</dbReference>
<sequence length="660" mass="71380">MKANANESKAGSRGDGARLPPVSVEDENVKVDGDVVDIIDVDEWMDGKQSAAVSTTAKVCGDTVDSFTLGEFSCEIDVDDLISNEHQLPFHSARKGREEVPLSHYPDMDEVSGPKDHYLSSGGRSGLHDADGDTNSGFSVMPDPLTLRSSPAITRRQPSPGAFRINPTHRSNPPDDDDDAGTVQILSCADDTTYRSDIPSTSPAHLQHEDMLVQATLVTDGDSVDPLPSFLEDPEQQHPDPTESSSSDIALVEAKPMDEKAPSSFRNQLQSKWTQFHILLVMGLASTALALGLLLIGGREDEGSPVTFSSNNGNLRQTIPPIAPMPVEEQTNTPAATTTPTTSEEAGTAGVVNLKDNQQLTLPTGVPTMAPTVIPSTSPSFMPTSQDTSFLREFYSLLPDYSTSAMQDPESPQFKSFQWLSLDPYLETYSLDQVTQRFALSTVLTAIGISTSIINDVEMHGVHECGWAPMNLKCEDQKLTYILLNNFDLTGSLPLEVGLLTSLRRIEMSTNTLTSSIPTTVGLIKGLEGLDLQHNNLSGELPQELSSLTLLQELNLNNNRFSTSIPSTLGLLINLQRLSLAHNALTGTIPDTIGSLYNITVLELQDNALEGMLPIDVCALQEWSGLSQISVDCSEVACYCICVCYTDHPESNHESSDDSD</sequence>
<keyword evidence="7" id="KW-1185">Reference proteome</keyword>
<evidence type="ECO:0000313" key="6">
    <source>
        <dbReference type="EMBL" id="CAB9496367.1"/>
    </source>
</evidence>
<evidence type="ECO:0000256" key="2">
    <source>
        <dbReference type="ARBA" id="ARBA00022729"/>
    </source>
</evidence>
<evidence type="ECO:0000256" key="1">
    <source>
        <dbReference type="ARBA" id="ARBA00004167"/>
    </source>
</evidence>
<dbReference type="Pfam" id="PF00560">
    <property type="entry name" value="LRR_1"/>
    <property type="match status" value="3"/>
</dbReference>
<comment type="subcellular location">
    <subcellularLocation>
        <location evidence="1">Membrane</location>
        <topology evidence="1">Single-pass membrane protein</topology>
    </subcellularLocation>
</comment>
<dbReference type="InterPro" id="IPR032675">
    <property type="entry name" value="LRR_dom_sf"/>
</dbReference>
<feature type="transmembrane region" description="Helical" evidence="5">
    <location>
        <begin position="276"/>
        <end position="296"/>
    </location>
</feature>
<keyword evidence="5" id="KW-0472">Membrane</keyword>
<dbReference type="PANTHER" id="PTHR48053">
    <property type="entry name" value="LEUCINE RICH REPEAT FAMILY PROTEIN, EXPRESSED"/>
    <property type="match status" value="1"/>
</dbReference>
<keyword evidence="5" id="KW-0812">Transmembrane</keyword>
<name>A0A9N8D4M6_9STRA</name>
<dbReference type="FunFam" id="3.80.10.10:FF:000383">
    <property type="entry name" value="Leucine-rich repeat receptor protein kinase EMS1"/>
    <property type="match status" value="1"/>
</dbReference>
<organism evidence="6 7">
    <name type="scientific">Seminavis robusta</name>
    <dbReference type="NCBI Taxonomy" id="568900"/>
    <lineage>
        <taxon>Eukaryota</taxon>
        <taxon>Sar</taxon>
        <taxon>Stramenopiles</taxon>
        <taxon>Ochrophyta</taxon>
        <taxon>Bacillariophyta</taxon>
        <taxon>Bacillariophyceae</taxon>
        <taxon>Bacillariophycidae</taxon>
        <taxon>Naviculales</taxon>
        <taxon>Naviculaceae</taxon>
        <taxon>Seminavis</taxon>
    </lineage>
</organism>
<proteinExistence type="predicted"/>
<dbReference type="InterPro" id="IPR051716">
    <property type="entry name" value="Plant_RL_S/T_kinase"/>
</dbReference>
<keyword evidence="3" id="KW-0677">Repeat</keyword>
<gene>
    <name evidence="6" type="ORF">SEMRO_4_G003420.1</name>
</gene>
<accession>A0A9N8D4M6</accession>
<dbReference type="Gene3D" id="3.80.10.10">
    <property type="entry name" value="Ribonuclease Inhibitor"/>
    <property type="match status" value="1"/>
</dbReference>
<keyword evidence="5" id="KW-1133">Transmembrane helix</keyword>
<reference evidence="6" key="1">
    <citation type="submission" date="2020-06" db="EMBL/GenBank/DDBJ databases">
        <authorList>
            <consortium name="Plant Systems Biology data submission"/>
        </authorList>
    </citation>
    <scope>NUCLEOTIDE SEQUENCE</scope>
    <source>
        <strain evidence="6">D6</strain>
    </source>
</reference>
<dbReference type="EMBL" id="CAICTM010000004">
    <property type="protein sequence ID" value="CAB9496367.1"/>
    <property type="molecule type" value="Genomic_DNA"/>
</dbReference>
<feature type="region of interest" description="Disordered" evidence="4">
    <location>
        <begin position="326"/>
        <end position="346"/>
    </location>
</feature>
<protein>
    <submittedName>
        <fullName evidence="6">Leucine Rich Repeat</fullName>
    </submittedName>
</protein>
<feature type="compositionally biased region" description="Low complexity" evidence="4">
    <location>
        <begin position="328"/>
        <end position="346"/>
    </location>
</feature>
<feature type="region of interest" description="Disordered" evidence="4">
    <location>
        <begin position="92"/>
        <end position="182"/>
    </location>
</feature>
<evidence type="ECO:0000256" key="5">
    <source>
        <dbReference type="SAM" id="Phobius"/>
    </source>
</evidence>
<dbReference type="GO" id="GO:0016020">
    <property type="term" value="C:membrane"/>
    <property type="evidence" value="ECO:0007669"/>
    <property type="project" value="UniProtKB-SubCell"/>
</dbReference>
<dbReference type="InterPro" id="IPR001611">
    <property type="entry name" value="Leu-rich_rpt"/>
</dbReference>
<dbReference type="SUPFAM" id="SSF52058">
    <property type="entry name" value="L domain-like"/>
    <property type="match status" value="1"/>
</dbReference>
<feature type="region of interest" description="Disordered" evidence="4">
    <location>
        <begin position="223"/>
        <end position="248"/>
    </location>
</feature>
<evidence type="ECO:0000256" key="3">
    <source>
        <dbReference type="ARBA" id="ARBA00022737"/>
    </source>
</evidence>
<feature type="region of interest" description="Disordered" evidence="4">
    <location>
        <begin position="1"/>
        <end position="26"/>
    </location>
</feature>
<dbReference type="PANTHER" id="PTHR48053:SF113">
    <property type="entry name" value="PROTEIN KINASE DOMAIN-CONTAINING PROTEIN"/>
    <property type="match status" value="1"/>
</dbReference>
<evidence type="ECO:0000313" key="7">
    <source>
        <dbReference type="Proteomes" id="UP001153069"/>
    </source>
</evidence>
<comment type="caution">
    <text evidence="6">The sequence shown here is derived from an EMBL/GenBank/DDBJ whole genome shotgun (WGS) entry which is preliminary data.</text>
</comment>